<dbReference type="RefSeq" id="WP_381433032.1">
    <property type="nucleotide sequence ID" value="NZ_JBHSNO010000005.1"/>
</dbReference>
<dbReference type="PANTHER" id="PTHR18964:SF149">
    <property type="entry name" value="BIFUNCTIONAL UDP-N-ACETYLGLUCOSAMINE 2-EPIMERASE_N-ACETYLMANNOSAMINE KINASE"/>
    <property type="match status" value="1"/>
</dbReference>
<evidence type="ECO:0000256" key="2">
    <source>
        <dbReference type="ARBA" id="ARBA00006479"/>
    </source>
</evidence>
<keyword evidence="6" id="KW-1185">Reference proteome</keyword>
<keyword evidence="3" id="KW-0859">Xylose metabolism</keyword>
<comment type="similarity">
    <text evidence="2">Belongs to the ROK (NagC/XylR) family.</text>
</comment>
<protein>
    <submittedName>
        <fullName evidence="5">ROK family protein</fullName>
    </submittedName>
</protein>
<dbReference type="EMBL" id="JBHSNO010000005">
    <property type="protein sequence ID" value="MFC5589039.1"/>
    <property type="molecule type" value="Genomic_DNA"/>
</dbReference>
<accession>A0ABW0THX2</accession>
<name>A0ABW0THX2_9BACL</name>
<evidence type="ECO:0000313" key="5">
    <source>
        <dbReference type="EMBL" id="MFC5589039.1"/>
    </source>
</evidence>
<dbReference type="InterPro" id="IPR036390">
    <property type="entry name" value="WH_DNA-bd_sf"/>
</dbReference>
<dbReference type="Gene3D" id="3.30.420.40">
    <property type="match status" value="2"/>
</dbReference>
<evidence type="ECO:0000313" key="6">
    <source>
        <dbReference type="Proteomes" id="UP001596109"/>
    </source>
</evidence>
<dbReference type="InterPro" id="IPR000600">
    <property type="entry name" value="ROK"/>
</dbReference>
<dbReference type="SUPFAM" id="SSF53067">
    <property type="entry name" value="Actin-like ATPase domain"/>
    <property type="match status" value="1"/>
</dbReference>
<gene>
    <name evidence="5" type="ORF">ACFPRA_09080</name>
</gene>
<proteinExistence type="inferred from homology"/>
<dbReference type="Gene3D" id="1.10.10.10">
    <property type="entry name" value="Winged helix-like DNA-binding domain superfamily/Winged helix DNA-binding domain"/>
    <property type="match status" value="1"/>
</dbReference>
<evidence type="ECO:0000256" key="1">
    <source>
        <dbReference type="ARBA" id="ARBA00002486"/>
    </source>
</evidence>
<reference evidence="6" key="1">
    <citation type="journal article" date="2019" name="Int. J. Syst. Evol. Microbiol.">
        <title>The Global Catalogue of Microorganisms (GCM) 10K type strain sequencing project: providing services to taxonomists for standard genome sequencing and annotation.</title>
        <authorList>
            <consortium name="The Broad Institute Genomics Platform"/>
            <consortium name="The Broad Institute Genome Sequencing Center for Infectious Disease"/>
            <person name="Wu L."/>
            <person name="Ma J."/>
        </authorList>
    </citation>
    <scope>NUCLEOTIDE SEQUENCE [LARGE SCALE GENOMIC DNA]</scope>
    <source>
        <strain evidence="6">CGMCC 4.1434</strain>
    </source>
</reference>
<evidence type="ECO:0000259" key="4">
    <source>
        <dbReference type="Pfam" id="PF01047"/>
    </source>
</evidence>
<dbReference type="Pfam" id="PF00480">
    <property type="entry name" value="ROK"/>
    <property type="match status" value="1"/>
</dbReference>
<dbReference type="InterPro" id="IPR043129">
    <property type="entry name" value="ATPase_NBD"/>
</dbReference>
<dbReference type="Proteomes" id="UP001596109">
    <property type="component" value="Unassembled WGS sequence"/>
</dbReference>
<dbReference type="InterPro" id="IPR036388">
    <property type="entry name" value="WH-like_DNA-bd_sf"/>
</dbReference>
<comment type="function">
    <text evidence="1">Transcriptional repressor of xylose-utilizing enzymes.</text>
</comment>
<dbReference type="PANTHER" id="PTHR18964">
    <property type="entry name" value="ROK (REPRESSOR, ORF, KINASE) FAMILY"/>
    <property type="match status" value="1"/>
</dbReference>
<dbReference type="InterPro" id="IPR000835">
    <property type="entry name" value="HTH_MarR-typ"/>
</dbReference>
<feature type="domain" description="HTH marR-type" evidence="4">
    <location>
        <begin position="21"/>
        <end position="61"/>
    </location>
</feature>
<dbReference type="Pfam" id="PF01047">
    <property type="entry name" value="MarR"/>
    <property type="match status" value="1"/>
</dbReference>
<comment type="caution">
    <text evidence="5">The sequence shown here is derived from an EMBL/GenBank/DDBJ whole genome shotgun (WGS) entry which is preliminary data.</text>
</comment>
<organism evidence="5 6">
    <name type="scientific">Sporosarcina soli</name>
    <dbReference type="NCBI Taxonomy" id="334736"/>
    <lineage>
        <taxon>Bacteria</taxon>
        <taxon>Bacillati</taxon>
        <taxon>Bacillota</taxon>
        <taxon>Bacilli</taxon>
        <taxon>Bacillales</taxon>
        <taxon>Caryophanaceae</taxon>
        <taxon>Sporosarcina</taxon>
    </lineage>
</organism>
<evidence type="ECO:0000256" key="3">
    <source>
        <dbReference type="ARBA" id="ARBA00022629"/>
    </source>
</evidence>
<dbReference type="SUPFAM" id="SSF46785">
    <property type="entry name" value="Winged helix' DNA-binding domain"/>
    <property type="match status" value="1"/>
</dbReference>
<sequence>MLKQFLLDSSPKNQIYKDVYRLIHQYAPISKAELLPKIKLTTSTLARVIDELLDNGYIRKYGVEDIGRGRPPVLYHIDERCSYLIGINITRMKVSVVLLDLLYNQVDQESFIMTSMHNPDFVLTKIKDITFNFMEKYQITLDELLGIGIASVGVLDKTNGIVLQPGGFLNSEWENTPVAEILGKDIPVKIMLENLPNAAVLGEYKYTKSIEDNILYWISGGWGLGCGALVNGEILPIDIKGLMHMVVDINGRECSCGKRGCLITYTSPYNLLDELTTRRPSINISKEKLSSVSIDEIMEFLRQGDTLIEEIVMESAYYLGVGISNIANLFQSKMIIIKGPLIETYPNYFNKVMESVEKHVQQNEQLRFSQGVLKENAAAIGAAIYIHETYLS</sequence>
<keyword evidence="3" id="KW-0119">Carbohydrate metabolism</keyword>